<name>A0A674NFM6_TAKRU</name>
<reference evidence="2" key="2">
    <citation type="submission" date="2025-08" db="UniProtKB">
        <authorList>
            <consortium name="Ensembl"/>
        </authorList>
    </citation>
    <scope>IDENTIFICATION</scope>
</reference>
<dbReference type="Proteomes" id="UP000005226">
    <property type="component" value="Unplaced"/>
</dbReference>
<feature type="region of interest" description="Disordered" evidence="1">
    <location>
        <begin position="1"/>
        <end position="49"/>
    </location>
</feature>
<dbReference type="Ensembl" id="ENSTRUT00000082788.1">
    <property type="protein sequence ID" value="ENSTRUP00000071997.1"/>
    <property type="gene ID" value="ENSTRUG00000032154.1"/>
</dbReference>
<evidence type="ECO:0000313" key="2">
    <source>
        <dbReference type="Ensembl" id="ENSTRUP00000071997.1"/>
    </source>
</evidence>
<protein>
    <submittedName>
        <fullName evidence="2">Uncharacterized protein</fullName>
    </submittedName>
</protein>
<dbReference type="AlphaFoldDB" id="A0A674NFM6"/>
<organism evidence="2 3">
    <name type="scientific">Takifugu rubripes</name>
    <name type="common">Japanese pufferfish</name>
    <name type="synonym">Fugu rubripes</name>
    <dbReference type="NCBI Taxonomy" id="31033"/>
    <lineage>
        <taxon>Eukaryota</taxon>
        <taxon>Metazoa</taxon>
        <taxon>Chordata</taxon>
        <taxon>Craniata</taxon>
        <taxon>Vertebrata</taxon>
        <taxon>Euteleostomi</taxon>
        <taxon>Actinopterygii</taxon>
        <taxon>Neopterygii</taxon>
        <taxon>Teleostei</taxon>
        <taxon>Neoteleostei</taxon>
        <taxon>Acanthomorphata</taxon>
        <taxon>Eupercaria</taxon>
        <taxon>Tetraodontiformes</taxon>
        <taxon>Tetradontoidea</taxon>
        <taxon>Tetraodontidae</taxon>
        <taxon>Takifugu</taxon>
    </lineage>
</organism>
<reference evidence="2" key="1">
    <citation type="journal article" date="2011" name="Genome Biol. Evol.">
        <title>Integration of the genetic map and genome assembly of fugu facilitates insights into distinct features of genome evolution in teleosts and mammals.</title>
        <authorList>
            <person name="Kai W."/>
            <person name="Kikuchi K."/>
            <person name="Tohari S."/>
            <person name="Chew A.K."/>
            <person name="Tay A."/>
            <person name="Fujiwara A."/>
            <person name="Hosoya S."/>
            <person name="Suetake H."/>
            <person name="Naruse K."/>
            <person name="Brenner S."/>
            <person name="Suzuki Y."/>
            <person name="Venkatesh B."/>
        </authorList>
    </citation>
    <scope>NUCLEOTIDE SEQUENCE [LARGE SCALE GENOMIC DNA]</scope>
</reference>
<sequence length="64" mass="6637">AWAHSTLLPAGHGARPHRLDQSPPPTAELGTGPAAPRSGPEGGRKGTSYGLSIKSFEKVVFISM</sequence>
<accession>A0A674NFM6</accession>
<proteinExistence type="predicted"/>
<evidence type="ECO:0000256" key="1">
    <source>
        <dbReference type="SAM" id="MobiDB-lite"/>
    </source>
</evidence>
<dbReference type="InParanoid" id="A0A674NFM6"/>
<keyword evidence="3" id="KW-1185">Reference proteome</keyword>
<evidence type="ECO:0000313" key="3">
    <source>
        <dbReference type="Proteomes" id="UP000005226"/>
    </source>
</evidence>
<reference evidence="2" key="3">
    <citation type="submission" date="2025-09" db="UniProtKB">
        <authorList>
            <consortium name="Ensembl"/>
        </authorList>
    </citation>
    <scope>IDENTIFICATION</scope>
</reference>